<evidence type="ECO:0000313" key="1">
    <source>
        <dbReference type="EnsemblPlants" id="Kaladp0808s0030.1.v1.1"/>
    </source>
</evidence>
<name>A0A7N0VFM6_KALFE</name>
<dbReference type="AlphaFoldDB" id="A0A7N0VFM6"/>
<accession>A0A7N0VFM6</accession>
<reference evidence="1" key="1">
    <citation type="submission" date="2021-01" db="UniProtKB">
        <authorList>
            <consortium name="EnsemblPlants"/>
        </authorList>
    </citation>
    <scope>IDENTIFICATION</scope>
</reference>
<protein>
    <submittedName>
        <fullName evidence="1">Uncharacterized protein</fullName>
    </submittedName>
</protein>
<organism evidence="1 2">
    <name type="scientific">Kalanchoe fedtschenkoi</name>
    <name type="common">Lavender scallops</name>
    <name type="synonym">South American air plant</name>
    <dbReference type="NCBI Taxonomy" id="63787"/>
    <lineage>
        <taxon>Eukaryota</taxon>
        <taxon>Viridiplantae</taxon>
        <taxon>Streptophyta</taxon>
        <taxon>Embryophyta</taxon>
        <taxon>Tracheophyta</taxon>
        <taxon>Spermatophyta</taxon>
        <taxon>Magnoliopsida</taxon>
        <taxon>eudicotyledons</taxon>
        <taxon>Gunneridae</taxon>
        <taxon>Pentapetalae</taxon>
        <taxon>Saxifragales</taxon>
        <taxon>Crassulaceae</taxon>
        <taxon>Kalanchoe</taxon>
    </lineage>
</organism>
<dbReference type="EnsemblPlants" id="Kaladp0808s0030.1.v1.1">
    <property type="protein sequence ID" value="Kaladp0808s0030.1.v1.1"/>
    <property type="gene ID" value="Kaladp0808s0030.v1.1"/>
</dbReference>
<dbReference type="Gramene" id="Kaladp0808s0030.1.v1.1">
    <property type="protein sequence ID" value="Kaladp0808s0030.1.v1.1"/>
    <property type="gene ID" value="Kaladp0808s0030.v1.1"/>
</dbReference>
<keyword evidence="2" id="KW-1185">Reference proteome</keyword>
<proteinExistence type="predicted"/>
<evidence type="ECO:0000313" key="2">
    <source>
        <dbReference type="Proteomes" id="UP000594263"/>
    </source>
</evidence>
<dbReference type="Proteomes" id="UP000594263">
    <property type="component" value="Unplaced"/>
</dbReference>
<sequence>MPPEMEPCGGGKGVLISVYVERTRDRRLSFHKPRQLPQPVNRRAHGETLTGYSYSKKAQLLLYVQQKRESSRLAGASVPALTSQRPQTPTQVVAVKNKLKPNSTSSCFGSWKRKLPVPCFFQPIIFHLKKKRNRVCGSTGKKIKLWSKKSRFRNPNPKCWHLCRTASSTWEELPTSQTTLSLTQSDQIHSIVNNKGSLEDSDVIRFMILLFYHRARLLASKT</sequence>